<feature type="region of interest" description="Disordered" evidence="1">
    <location>
        <begin position="78"/>
        <end position="121"/>
    </location>
</feature>
<proteinExistence type="predicted"/>
<protein>
    <submittedName>
        <fullName evidence="2">Uncharacterized protein</fullName>
    </submittedName>
</protein>
<organism evidence="2 3">
    <name type="scientific">Colletotrichum orbiculare (strain 104-T / ATCC 96160 / CBS 514.97 / LARS 414 / MAFF 240422)</name>
    <name type="common">Cucumber anthracnose fungus</name>
    <name type="synonym">Colletotrichum lagenarium</name>
    <dbReference type="NCBI Taxonomy" id="1213857"/>
    <lineage>
        <taxon>Eukaryota</taxon>
        <taxon>Fungi</taxon>
        <taxon>Dikarya</taxon>
        <taxon>Ascomycota</taxon>
        <taxon>Pezizomycotina</taxon>
        <taxon>Sordariomycetes</taxon>
        <taxon>Hypocreomycetidae</taxon>
        <taxon>Glomerellales</taxon>
        <taxon>Glomerellaceae</taxon>
        <taxon>Colletotrichum</taxon>
        <taxon>Colletotrichum orbiculare species complex</taxon>
    </lineage>
</organism>
<evidence type="ECO:0000313" key="3">
    <source>
        <dbReference type="Proteomes" id="UP000014480"/>
    </source>
</evidence>
<dbReference type="AlphaFoldDB" id="A0A484F8L5"/>
<sequence length="121" mass="13168">MQHARKTSADPVRYRRSWATAPASFADGVSSASGPSPPSSLPSVESLSFRFRFTGQWYRNTLGFGLQSRLHLTKAAPRSRLCPLPRRTGKLQNPPSTTPNSNTANMQPPAQETKANFPLGG</sequence>
<reference evidence="3" key="1">
    <citation type="journal article" date="2013" name="New Phytol.">
        <title>Comparative genomic and transcriptomic analyses reveal the hemibiotrophic stage shift of Colletotrichum fungi.</title>
        <authorList>
            <person name="Gan P."/>
            <person name="Ikeda K."/>
            <person name="Irieda H."/>
            <person name="Narusaka M."/>
            <person name="O'Connell R.J."/>
            <person name="Narusaka Y."/>
            <person name="Takano Y."/>
            <person name="Kubo Y."/>
            <person name="Shirasu K."/>
        </authorList>
    </citation>
    <scope>NUCLEOTIDE SEQUENCE [LARGE SCALE GENOMIC DNA]</scope>
    <source>
        <strain evidence="3">104-T / ATCC 96160 / CBS 514.97 / LARS 414 / MAFF 240422</strain>
    </source>
</reference>
<gene>
    <name evidence="2" type="ORF">Cob_v012643</name>
</gene>
<name>A0A484F8L5_COLOR</name>
<feature type="compositionally biased region" description="Polar residues" evidence="1">
    <location>
        <begin position="90"/>
        <end position="114"/>
    </location>
</feature>
<dbReference type="Proteomes" id="UP000014480">
    <property type="component" value="Unassembled WGS sequence"/>
</dbReference>
<evidence type="ECO:0000256" key="1">
    <source>
        <dbReference type="SAM" id="MobiDB-lite"/>
    </source>
</evidence>
<keyword evidence="3" id="KW-1185">Reference proteome</keyword>
<evidence type="ECO:0000313" key="2">
    <source>
        <dbReference type="EMBL" id="TDZ14484.1"/>
    </source>
</evidence>
<feature type="region of interest" description="Disordered" evidence="1">
    <location>
        <begin position="25"/>
        <end position="44"/>
    </location>
</feature>
<comment type="caution">
    <text evidence="2">The sequence shown here is derived from an EMBL/GenBank/DDBJ whole genome shotgun (WGS) entry which is preliminary data.</text>
</comment>
<accession>A0A484F8L5</accession>
<reference evidence="3" key="2">
    <citation type="journal article" date="2019" name="Mol. Plant Microbe Interact.">
        <title>Genome sequence resources for four phytopathogenic fungi from the Colletotrichum orbiculare species complex.</title>
        <authorList>
            <person name="Gan P."/>
            <person name="Tsushima A."/>
            <person name="Narusaka M."/>
            <person name="Narusaka Y."/>
            <person name="Takano Y."/>
            <person name="Kubo Y."/>
            <person name="Shirasu K."/>
        </authorList>
    </citation>
    <scope>GENOME REANNOTATION</scope>
    <source>
        <strain evidence="3">104-T / ATCC 96160 / CBS 514.97 / LARS 414 / MAFF 240422</strain>
    </source>
</reference>
<dbReference type="EMBL" id="AMCV02000050">
    <property type="protein sequence ID" value="TDZ14484.1"/>
    <property type="molecule type" value="Genomic_DNA"/>
</dbReference>